<evidence type="ECO:0000256" key="6">
    <source>
        <dbReference type="ARBA" id="ARBA00023136"/>
    </source>
</evidence>
<dbReference type="SUPFAM" id="SSF161098">
    <property type="entry name" value="MetI-like"/>
    <property type="match status" value="1"/>
</dbReference>
<comment type="subcellular location">
    <subcellularLocation>
        <location evidence="1 7">Cell membrane</location>
        <topology evidence="1 7">Multi-pass membrane protein</topology>
    </subcellularLocation>
</comment>
<dbReference type="EMBL" id="JBHSNC010000042">
    <property type="protein sequence ID" value="MFC5530502.1"/>
    <property type="molecule type" value="Genomic_DNA"/>
</dbReference>
<keyword evidence="3" id="KW-1003">Cell membrane</keyword>
<comment type="similarity">
    <text evidence="7">Belongs to the binding-protein-dependent transport system permease family.</text>
</comment>
<evidence type="ECO:0000256" key="7">
    <source>
        <dbReference type="RuleBase" id="RU363032"/>
    </source>
</evidence>
<dbReference type="InterPro" id="IPR000515">
    <property type="entry name" value="MetI-like"/>
</dbReference>
<name>A0ABW0R3Z9_9BACL</name>
<feature type="transmembrane region" description="Helical" evidence="7">
    <location>
        <begin position="271"/>
        <end position="293"/>
    </location>
</feature>
<feature type="transmembrane region" description="Helical" evidence="7">
    <location>
        <begin position="21"/>
        <end position="44"/>
    </location>
</feature>
<feature type="transmembrane region" description="Helical" evidence="7">
    <location>
        <begin position="210"/>
        <end position="230"/>
    </location>
</feature>
<organism evidence="9 10">
    <name type="scientific">Cohnella yongneupensis</name>
    <dbReference type="NCBI Taxonomy" id="425006"/>
    <lineage>
        <taxon>Bacteria</taxon>
        <taxon>Bacillati</taxon>
        <taxon>Bacillota</taxon>
        <taxon>Bacilli</taxon>
        <taxon>Bacillales</taxon>
        <taxon>Paenibacillaceae</taxon>
        <taxon>Cohnella</taxon>
    </lineage>
</organism>
<dbReference type="Gene3D" id="1.10.3720.10">
    <property type="entry name" value="MetI-like"/>
    <property type="match status" value="1"/>
</dbReference>
<dbReference type="PROSITE" id="PS50928">
    <property type="entry name" value="ABC_TM1"/>
    <property type="match status" value="1"/>
</dbReference>
<proteinExistence type="inferred from homology"/>
<dbReference type="CDD" id="cd06261">
    <property type="entry name" value="TM_PBP2"/>
    <property type="match status" value="1"/>
</dbReference>
<evidence type="ECO:0000256" key="5">
    <source>
        <dbReference type="ARBA" id="ARBA00022989"/>
    </source>
</evidence>
<dbReference type="Proteomes" id="UP001596108">
    <property type="component" value="Unassembled WGS sequence"/>
</dbReference>
<evidence type="ECO:0000313" key="10">
    <source>
        <dbReference type="Proteomes" id="UP001596108"/>
    </source>
</evidence>
<keyword evidence="4 7" id="KW-0812">Transmembrane</keyword>
<evidence type="ECO:0000256" key="1">
    <source>
        <dbReference type="ARBA" id="ARBA00004651"/>
    </source>
</evidence>
<protein>
    <submittedName>
        <fullName evidence="9">Carbohydrate ABC transporter permease</fullName>
    </submittedName>
</protein>
<evidence type="ECO:0000256" key="4">
    <source>
        <dbReference type="ARBA" id="ARBA00022692"/>
    </source>
</evidence>
<evidence type="ECO:0000256" key="3">
    <source>
        <dbReference type="ARBA" id="ARBA00022475"/>
    </source>
</evidence>
<comment type="caution">
    <text evidence="9">The sequence shown here is derived from an EMBL/GenBank/DDBJ whole genome shotgun (WGS) entry which is preliminary data.</text>
</comment>
<sequence length="308" mass="34853">MKSWFADVWKWRISYLFIAPFLIAFIVFTIIPVAMAVGLSFTYFNAIEFPTFAGWMNYQSLFSQDLVFLRDVLPNTFKFALFVGPVSYMLAFLLAWLISQLPRTIRTVYALAIYTPSLTMGAAMVIIWQVMFTGDRTGYINAMLLRWNIVDSPILFVTDKDYLLNVMITVSIWSGMGVGFLALLAGILNIDRTLYEAARIDGMKSRLQEIMYITIPMMKPQMLFAAVMSLSQTLKAGDIGVQLSGQNPTPGYAGQLILNHVQDYGFIRYELGYASAVSVIMLLMMLLITKLCWSLLGTKEDGRDTDRE</sequence>
<reference evidence="10" key="1">
    <citation type="journal article" date="2019" name="Int. J. Syst. Evol. Microbiol.">
        <title>The Global Catalogue of Microorganisms (GCM) 10K type strain sequencing project: providing services to taxonomists for standard genome sequencing and annotation.</title>
        <authorList>
            <consortium name="The Broad Institute Genomics Platform"/>
            <consortium name="The Broad Institute Genome Sequencing Center for Infectious Disease"/>
            <person name="Wu L."/>
            <person name="Ma J."/>
        </authorList>
    </citation>
    <scope>NUCLEOTIDE SEQUENCE [LARGE SCALE GENOMIC DNA]</scope>
    <source>
        <strain evidence="10">CGMCC 1.18578</strain>
    </source>
</reference>
<evidence type="ECO:0000313" key="9">
    <source>
        <dbReference type="EMBL" id="MFC5530502.1"/>
    </source>
</evidence>
<gene>
    <name evidence="9" type="ORF">ACFPQ4_13780</name>
</gene>
<feature type="domain" description="ABC transmembrane type-1" evidence="8">
    <location>
        <begin position="73"/>
        <end position="292"/>
    </location>
</feature>
<keyword evidence="2 7" id="KW-0813">Transport</keyword>
<evidence type="ECO:0000259" key="8">
    <source>
        <dbReference type="PROSITE" id="PS50928"/>
    </source>
</evidence>
<dbReference type="Pfam" id="PF00528">
    <property type="entry name" value="BPD_transp_1"/>
    <property type="match status" value="1"/>
</dbReference>
<dbReference type="PANTHER" id="PTHR43005:SF1">
    <property type="entry name" value="SPERMIDINE_PUTRESCINE TRANSPORT SYSTEM PERMEASE PROTEIN"/>
    <property type="match status" value="1"/>
</dbReference>
<dbReference type="PANTHER" id="PTHR43005">
    <property type="entry name" value="BLR7065 PROTEIN"/>
    <property type="match status" value="1"/>
</dbReference>
<feature type="transmembrane region" description="Helical" evidence="7">
    <location>
        <begin position="111"/>
        <end position="131"/>
    </location>
</feature>
<keyword evidence="5 7" id="KW-1133">Transmembrane helix</keyword>
<dbReference type="RefSeq" id="WP_378112439.1">
    <property type="nucleotide sequence ID" value="NZ_JBHSNC010000042.1"/>
</dbReference>
<keyword evidence="6 7" id="KW-0472">Membrane</keyword>
<keyword evidence="10" id="KW-1185">Reference proteome</keyword>
<accession>A0ABW0R3Z9</accession>
<feature type="transmembrane region" description="Helical" evidence="7">
    <location>
        <begin position="79"/>
        <end position="99"/>
    </location>
</feature>
<evidence type="ECO:0000256" key="2">
    <source>
        <dbReference type="ARBA" id="ARBA00022448"/>
    </source>
</evidence>
<dbReference type="InterPro" id="IPR035906">
    <property type="entry name" value="MetI-like_sf"/>
</dbReference>
<feature type="transmembrane region" description="Helical" evidence="7">
    <location>
        <begin position="162"/>
        <end position="190"/>
    </location>
</feature>